<dbReference type="GO" id="GO:0005829">
    <property type="term" value="C:cytosol"/>
    <property type="evidence" value="ECO:0007669"/>
    <property type="project" value="TreeGrafter"/>
</dbReference>
<dbReference type="Gene3D" id="3.90.180.10">
    <property type="entry name" value="Medium-chain alcohol dehydrogenases, catalytic domain"/>
    <property type="match status" value="1"/>
</dbReference>
<dbReference type="EMBL" id="PKUQ01000001">
    <property type="protein sequence ID" value="PLW78772.1"/>
    <property type="molecule type" value="Genomic_DNA"/>
</dbReference>
<sequence length="323" mass="34100">MDMALVASRPGGPEVMEWCALETGTPGPGEALVRHTAIGVNFIDVYNRSGLYPWAEDKMIPGAEAAGVVEAVGAGVDNLKPGDRVAYVLKSGAYRERRVLAADRLVLLPEGISDDLAASVMLKGLTAQYLVTSSYHVKPGDIVLVHAAAGGVGLLLGQWLKALGARAIGTAGTEEKVALALKHGYSDVINYSAVSFAEAVMELTAGAGCEAVYDSVGKDTWRGSLSCLKPFGMFVNFGQSSGMIEDFKLSDLAKGSLSANRPVLFDYVADRTDLEMRAADLFGRLLSQDICADVVSKRPLREAAQAHQALEARQTTGAAVLQP</sequence>
<dbReference type="RefSeq" id="WP_101531857.1">
    <property type="nucleotide sequence ID" value="NZ_PKUQ01000001.1"/>
</dbReference>
<dbReference type="SMART" id="SM00829">
    <property type="entry name" value="PKS_ER"/>
    <property type="match status" value="1"/>
</dbReference>
<keyword evidence="5" id="KW-1185">Reference proteome</keyword>
<dbReference type="GO" id="GO:0035925">
    <property type="term" value="F:mRNA 3'-UTR AU-rich region binding"/>
    <property type="evidence" value="ECO:0007669"/>
    <property type="project" value="TreeGrafter"/>
</dbReference>
<dbReference type="Pfam" id="PF00107">
    <property type="entry name" value="ADH_zinc_N"/>
    <property type="match status" value="1"/>
</dbReference>
<evidence type="ECO:0000256" key="2">
    <source>
        <dbReference type="ARBA" id="ARBA00023002"/>
    </source>
</evidence>
<dbReference type="OrthoDB" id="9805883at2"/>
<proteinExistence type="predicted"/>
<dbReference type="FunFam" id="3.40.50.720:FF:000053">
    <property type="entry name" value="Quinone oxidoreductase 1"/>
    <property type="match status" value="1"/>
</dbReference>
<dbReference type="InterPro" id="IPR011032">
    <property type="entry name" value="GroES-like_sf"/>
</dbReference>
<organism evidence="4 5">
    <name type="scientific">Cohaesibacter celericrescens</name>
    <dbReference type="NCBI Taxonomy" id="2067669"/>
    <lineage>
        <taxon>Bacteria</taxon>
        <taxon>Pseudomonadati</taxon>
        <taxon>Pseudomonadota</taxon>
        <taxon>Alphaproteobacteria</taxon>
        <taxon>Hyphomicrobiales</taxon>
        <taxon>Cohaesibacteraceae</taxon>
    </lineage>
</organism>
<dbReference type="Pfam" id="PF08240">
    <property type="entry name" value="ADH_N"/>
    <property type="match status" value="1"/>
</dbReference>
<dbReference type="GO" id="GO:0003960">
    <property type="term" value="F:quinone reductase (NADPH) activity"/>
    <property type="evidence" value="ECO:0007669"/>
    <property type="project" value="InterPro"/>
</dbReference>
<dbReference type="CDD" id="cd05286">
    <property type="entry name" value="QOR2"/>
    <property type="match status" value="1"/>
</dbReference>
<dbReference type="SUPFAM" id="SSF50129">
    <property type="entry name" value="GroES-like"/>
    <property type="match status" value="1"/>
</dbReference>
<accession>A0A2N5XW87</accession>
<dbReference type="GO" id="GO:0008270">
    <property type="term" value="F:zinc ion binding"/>
    <property type="evidence" value="ECO:0007669"/>
    <property type="project" value="InterPro"/>
</dbReference>
<dbReference type="InterPro" id="IPR047618">
    <property type="entry name" value="QOR-like"/>
</dbReference>
<evidence type="ECO:0000313" key="5">
    <source>
        <dbReference type="Proteomes" id="UP000234881"/>
    </source>
</evidence>
<gene>
    <name evidence="4" type="ORF">C0081_00555</name>
</gene>
<dbReference type="GO" id="GO:0070402">
    <property type="term" value="F:NADPH binding"/>
    <property type="evidence" value="ECO:0007669"/>
    <property type="project" value="TreeGrafter"/>
</dbReference>
<evidence type="ECO:0000259" key="3">
    <source>
        <dbReference type="SMART" id="SM00829"/>
    </source>
</evidence>
<keyword evidence="2" id="KW-0560">Oxidoreductase</keyword>
<dbReference type="InterPro" id="IPR002364">
    <property type="entry name" value="Quin_OxRdtase/zeta-crystal_CS"/>
</dbReference>
<reference evidence="4 5" key="1">
    <citation type="submission" date="2018-01" db="EMBL/GenBank/DDBJ databases">
        <title>The draft genome sequence of Cohaesibacter sp. H1304.</title>
        <authorList>
            <person name="Wang N.-N."/>
            <person name="Du Z.-J."/>
        </authorList>
    </citation>
    <scope>NUCLEOTIDE SEQUENCE [LARGE SCALE GENOMIC DNA]</scope>
    <source>
        <strain evidence="4 5">H1304</strain>
    </source>
</reference>
<dbReference type="Proteomes" id="UP000234881">
    <property type="component" value="Unassembled WGS sequence"/>
</dbReference>
<dbReference type="InterPro" id="IPR013149">
    <property type="entry name" value="ADH-like_C"/>
</dbReference>
<dbReference type="InterPro" id="IPR036291">
    <property type="entry name" value="NAD(P)-bd_dom_sf"/>
</dbReference>
<dbReference type="SUPFAM" id="SSF51735">
    <property type="entry name" value="NAD(P)-binding Rossmann-fold domains"/>
    <property type="match status" value="1"/>
</dbReference>
<dbReference type="InterPro" id="IPR020843">
    <property type="entry name" value="ER"/>
</dbReference>
<dbReference type="Gene3D" id="3.40.50.720">
    <property type="entry name" value="NAD(P)-binding Rossmann-like Domain"/>
    <property type="match status" value="1"/>
</dbReference>
<evidence type="ECO:0000313" key="4">
    <source>
        <dbReference type="EMBL" id="PLW78772.1"/>
    </source>
</evidence>
<dbReference type="InterPro" id="IPR013154">
    <property type="entry name" value="ADH-like_N"/>
</dbReference>
<dbReference type="AlphaFoldDB" id="A0A2N5XW87"/>
<feature type="domain" description="Enoyl reductase (ER)" evidence="3">
    <location>
        <begin position="11"/>
        <end position="321"/>
    </location>
</feature>
<keyword evidence="1" id="KW-0521">NADP</keyword>
<comment type="caution">
    <text evidence="4">The sequence shown here is derived from an EMBL/GenBank/DDBJ whole genome shotgun (WGS) entry which is preliminary data.</text>
</comment>
<dbReference type="PANTHER" id="PTHR48106:SF13">
    <property type="entry name" value="QUINONE OXIDOREDUCTASE-RELATED"/>
    <property type="match status" value="1"/>
</dbReference>
<dbReference type="PROSITE" id="PS01162">
    <property type="entry name" value="QOR_ZETA_CRYSTAL"/>
    <property type="match status" value="1"/>
</dbReference>
<protein>
    <submittedName>
        <fullName evidence="4">Quinone oxidoreductase</fullName>
    </submittedName>
</protein>
<name>A0A2N5XW87_9HYPH</name>
<dbReference type="PANTHER" id="PTHR48106">
    <property type="entry name" value="QUINONE OXIDOREDUCTASE PIG3-RELATED"/>
    <property type="match status" value="1"/>
</dbReference>
<evidence type="ECO:0000256" key="1">
    <source>
        <dbReference type="ARBA" id="ARBA00022857"/>
    </source>
</evidence>